<dbReference type="Pfam" id="PF07686">
    <property type="entry name" value="V-set"/>
    <property type="match status" value="1"/>
</dbReference>
<sequence length="120" mass="13644">MLNVTMQLLLCMFFTILPGIVKSQHVEQSPPDLIKSLGDSAVLNCSHSIKDFELILWFKQDGRRLILFGYINLNFYYPEDELKQKISFAGDGRNNATLTINNLISADNGVYYCAARRHSV</sequence>
<dbReference type="GO" id="GO:0005886">
    <property type="term" value="C:plasma membrane"/>
    <property type="evidence" value="ECO:0007669"/>
    <property type="project" value="TreeGrafter"/>
</dbReference>
<dbReference type="PROSITE" id="PS50835">
    <property type="entry name" value="IG_LIKE"/>
    <property type="match status" value="1"/>
</dbReference>
<dbReference type="Gene3D" id="2.60.40.10">
    <property type="entry name" value="Immunoglobulins"/>
    <property type="match status" value="1"/>
</dbReference>
<feature type="domain" description="Ig-like" evidence="4">
    <location>
        <begin position="18"/>
        <end position="120"/>
    </location>
</feature>
<feature type="signal peptide" evidence="3">
    <location>
        <begin position="1"/>
        <end position="23"/>
    </location>
</feature>
<dbReference type="PANTHER" id="PTHR23268">
    <property type="entry name" value="T-CELL RECEPTOR BETA CHAIN"/>
    <property type="match status" value="1"/>
</dbReference>
<accession>A0A9W7TW05</accession>
<gene>
    <name evidence="5" type="ORF">IRJ41_013675</name>
</gene>
<feature type="chain" id="PRO_5040957067" description="Ig-like domain-containing protein" evidence="3">
    <location>
        <begin position="24"/>
        <end position="120"/>
    </location>
</feature>
<dbReference type="CDD" id="cd00099">
    <property type="entry name" value="IgV"/>
    <property type="match status" value="1"/>
</dbReference>
<evidence type="ECO:0000313" key="5">
    <source>
        <dbReference type="EMBL" id="KAI7804545.1"/>
    </source>
</evidence>
<dbReference type="AlphaFoldDB" id="A0A9W7TW05"/>
<dbReference type="InterPro" id="IPR050413">
    <property type="entry name" value="TCR_beta_variable"/>
</dbReference>
<keyword evidence="6" id="KW-1185">Reference proteome</keyword>
<name>A0A9W7TW05_TRIRA</name>
<dbReference type="EMBL" id="JAFHDT010000010">
    <property type="protein sequence ID" value="KAI7804545.1"/>
    <property type="molecule type" value="Genomic_DNA"/>
</dbReference>
<proteinExistence type="predicted"/>
<evidence type="ECO:0000313" key="6">
    <source>
        <dbReference type="Proteomes" id="UP001059041"/>
    </source>
</evidence>
<dbReference type="Proteomes" id="UP001059041">
    <property type="component" value="Linkage Group LG10"/>
</dbReference>
<dbReference type="InterPro" id="IPR013783">
    <property type="entry name" value="Ig-like_fold"/>
</dbReference>
<dbReference type="InterPro" id="IPR013106">
    <property type="entry name" value="Ig_V-set"/>
</dbReference>
<dbReference type="GO" id="GO:0002376">
    <property type="term" value="P:immune system process"/>
    <property type="evidence" value="ECO:0007669"/>
    <property type="project" value="UniProtKB-KW"/>
</dbReference>
<dbReference type="PANTHER" id="PTHR23268:SF102">
    <property type="entry name" value="IMMUNOGLOBULIN V-SET DOMAIN-CONTAINING PROTEIN"/>
    <property type="match status" value="1"/>
</dbReference>
<evidence type="ECO:0000256" key="2">
    <source>
        <dbReference type="ARBA" id="ARBA00022859"/>
    </source>
</evidence>
<evidence type="ECO:0000256" key="1">
    <source>
        <dbReference type="ARBA" id="ARBA00022729"/>
    </source>
</evidence>
<organism evidence="5 6">
    <name type="scientific">Triplophysa rosa</name>
    <name type="common">Cave loach</name>
    <dbReference type="NCBI Taxonomy" id="992332"/>
    <lineage>
        <taxon>Eukaryota</taxon>
        <taxon>Metazoa</taxon>
        <taxon>Chordata</taxon>
        <taxon>Craniata</taxon>
        <taxon>Vertebrata</taxon>
        <taxon>Euteleostomi</taxon>
        <taxon>Actinopterygii</taxon>
        <taxon>Neopterygii</taxon>
        <taxon>Teleostei</taxon>
        <taxon>Ostariophysi</taxon>
        <taxon>Cypriniformes</taxon>
        <taxon>Nemacheilidae</taxon>
        <taxon>Triplophysa</taxon>
    </lineage>
</organism>
<keyword evidence="2" id="KW-0391">Immunity</keyword>
<dbReference type="InterPro" id="IPR007110">
    <property type="entry name" value="Ig-like_dom"/>
</dbReference>
<comment type="caution">
    <text evidence="5">The sequence shown here is derived from an EMBL/GenBank/DDBJ whole genome shotgun (WGS) entry which is preliminary data.</text>
</comment>
<protein>
    <recommendedName>
        <fullName evidence="4">Ig-like domain-containing protein</fullName>
    </recommendedName>
</protein>
<keyword evidence="1 3" id="KW-0732">Signal</keyword>
<reference evidence="5" key="1">
    <citation type="submission" date="2021-02" db="EMBL/GenBank/DDBJ databases">
        <title>Comparative genomics reveals that relaxation of natural selection precedes convergent phenotypic evolution of cavefish.</title>
        <authorList>
            <person name="Peng Z."/>
        </authorList>
    </citation>
    <scope>NUCLEOTIDE SEQUENCE</scope>
    <source>
        <tissue evidence="5">Muscle</tissue>
    </source>
</reference>
<evidence type="ECO:0000259" key="4">
    <source>
        <dbReference type="PROSITE" id="PS50835"/>
    </source>
</evidence>
<dbReference type="SMART" id="SM00406">
    <property type="entry name" value="IGv"/>
    <property type="match status" value="1"/>
</dbReference>
<evidence type="ECO:0000256" key="3">
    <source>
        <dbReference type="SAM" id="SignalP"/>
    </source>
</evidence>
<dbReference type="SUPFAM" id="SSF48726">
    <property type="entry name" value="Immunoglobulin"/>
    <property type="match status" value="1"/>
</dbReference>
<dbReference type="GO" id="GO:0007166">
    <property type="term" value="P:cell surface receptor signaling pathway"/>
    <property type="evidence" value="ECO:0007669"/>
    <property type="project" value="TreeGrafter"/>
</dbReference>
<dbReference type="InterPro" id="IPR036179">
    <property type="entry name" value="Ig-like_dom_sf"/>
</dbReference>